<name>A0A078A339_STYLE</name>
<proteinExistence type="predicted"/>
<gene>
    <name evidence="1" type="primary">Contig13346.g14243</name>
    <name evidence="1" type="ORF">STYLEM_4909</name>
</gene>
<sequence>MVSSSAYSRYTNMVLAKPQFSAKISKILTVSTVQFVQFDSPPASFQRAPGTARSLIILILKKFSTQLNSLGIEIEVLITLPIRPEDISLEKERKVVKLQKGEDCFSR</sequence>
<dbReference type="InParanoid" id="A0A078A339"/>
<dbReference type="EMBL" id="CCKQ01004754">
    <property type="protein sequence ID" value="CDW75913.1"/>
    <property type="molecule type" value="Genomic_DNA"/>
</dbReference>
<accession>A0A078A339</accession>
<dbReference type="Proteomes" id="UP000039865">
    <property type="component" value="Unassembled WGS sequence"/>
</dbReference>
<reference evidence="1 2" key="1">
    <citation type="submission" date="2014-06" db="EMBL/GenBank/DDBJ databases">
        <authorList>
            <person name="Swart Estienne"/>
        </authorList>
    </citation>
    <scope>NUCLEOTIDE SEQUENCE [LARGE SCALE GENOMIC DNA]</scope>
    <source>
        <strain evidence="1 2">130c</strain>
    </source>
</reference>
<dbReference type="AlphaFoldDB" id="A0A078A339"/>
<protein>
    <submittedName>
        <fullName evidence="1">Uncharacterized protein</fullName>
    </submittedName>
</protein>
<organism evidence="1 2">
    <name type="scientific">Stylonychia lemnae</name>
    <name type="common">Ciliate</name>
    <dbReference type="NCBI Taxonomy" id="5949"/>
    <lineage>
        <taxon>Eukaryota</taxon>
        <taxon>Sar</taxon>
        <taxon>Alveolata</taxon>
        <taxon>Ciliophora</taxon>
        <taxon>Intramacronucleata</taxon>
        <taxon>Spirotrichea</taxon>
        <taxon>Stichotrichia</taxon>
        <taxon>Sporadotrichida</taxon>
        <taxon>Oxytrichidae</taxon>
        <taxon>Stylonychinae</taxon>
        <taxon>Stylonychia</taxon>
    </lineage>
</organism>
<keyword evidence="2" id="KW-1185">Reference proteome</keyword>
<evidence type="ECO:0000313" key="1">
    <source>
        <dbReference type="EMBL" id="CDW75913.1"/>
    </source>
</evidence>
<evidence type="ECO:0000313" key="2">
    <source>
        <dbReference type="Proteomes" id="UP000039865"/>
    </source>
</evidence>